<protein>
    <submittedName>
        <fullName evidence="1">Uncharacterized protein</fullName>
    </submittedName>
</protein>
<gene>
    <name evidence="1" type="ORF">BBI10_00475</name>
</gene>
<evidence type="ECO:0000313" key="2">
    <source>
        <dbReference type="Proteomes" id="UP000095143"/>
    </source>
</evidence>
<comment type="caution">
    <text evidence="1">The sequence shown here is derived from an EMBL/GenBank/DDBJ whole genome shotgun (WGS) entry which is preliminary data.</text>
</comment>
<reference evidence="1 2" key="1">
    <citation type="submission" date="2016-08" db="EMBL/GenBank/DDBJ databases">
        <title>Whole genome sequence of Pseudomonas graminis strain UASWS1507, a potential biological control agent for agriculture.</title>
        <authorList>
            <person name="Crovadore J."/>
            <person name="Calmin G."/>
            <person name="Chablais R."/>
            <person name="Cochard B."/>
            <person name="Lefort F."/>
        </authorList>
    </citation>
    <scope>NUCLEOTIDE SEQUENCE [LARGE SCALE GENOMIC DNA]</scope>
    <source>
        <strain evidence="1 2">UASWS1507</strain>
    </source>
</reference>
<dbReference type="Proteomes" id="UP000095143">
    <property type="component" value="Unassembled WGS sequence"/>
</dbReference>
<sequence length="247" mass="28579">MHEAAHLYKGHSDWVKLDHKFRSSVVEGFEESIIPANKLAAQFLEVDADDCALQFVIASILSYGEDYRAKIAKVNKSKRAAYKLAFGSVMHSLKTLLYAVYVLHRGVDFGEWREEINAESHPRGLLRCRYVFNRFLEITMWHGIATGDREEFENFCLAIVLEAERDMARIEERESEEKRFLDVLKSSKASQHIQQINKMQNIIEDVTWQYVRGNLFPSTAKMKKKRESNIAFRGVNPHRNIGRPSSI</sequence>
<organism evidence="1 2">
    <name type="scientific">Pseudomonas graminis</name>
    <dbReference type="NCBI Taxonomy" id="158627"/>
    <lineage>
        <taxon>Bacteria</taxon>
        <taxon>Pseudomonadati</taxon>
        <taxon>Pseudomonadota</taxon>
        <taxon>Gammaproteobacteria</taxon>
        <taxon>Pseudomonadales</taxon>
        <taxon>Pseudomonadaceae</taxon>
        <taxon>Pseudomonas</taxon>
    </lineage>
</organism>
<accession>A0A1C2EFY7</accession>
<evidence type="ECO:0000313" key="1">
    <source>
        <dbReference type="EMBL" id="OCX25855.1"/>
    </source>
</evidence>
<proteinExistence type="predicted"/>
<dbReference type="EMBL" id="MDEN01000041">
    <property type="protein sequence ID" value="OCX25855.1"/>
    <property type="molecule type" value="Genomic_DNA"/>
</dbReference>
<name>A0A1C2EFY7_9PSED</name>
<dbReference type="AlphaFoldDB" id="A0A1C2EFY7"/>